<reference evidence="3" key="3">
    <citation type="submission" date="2025-09" db="UniProtKB">
        <authorList>
            <consortium name="Ensembl"/>
        </authorList>
    </citation>
    <scope>IDENTIFICATION</scope>
</reference>
<name>A0A3Q1HKT8_ANATE</name>
<dbReference type="SUPFAM" id="SSF53474">
    <property type="entry name" value="alpha/beta-Hydrolases"/>
    <property type="match status" value="1"/>
</dbReference>
<dbReference type="GO" id="GO:0047372">
    <property type="term" value="F:monoacylglycerol lipase activity"/>
    <property type="evidence" value="ECO:0007669"/>
    <property type="project" value="TreeGrafter"/>
</dbReference>
<organism evidence="3 4">
    <name type="scientific">Anabas testudineus</name>
    <name type="common">Climbing perch</name>
    <name type="synonym">Anthias testudineus</name>
    <dbReference type="NCBI Taxonomy" id="64144"/>
    <lineage>
        <taxon>Eukaryota</taxon>
        <taxon>Metazoa</taxon>
        <taxon>Chordata</taxon>
        <taxon>Craniata</taxon>
        <taxon>Vertebrata</taxon>
        <taxon>Euteleostomi</taxon>
        <taxon>Actinopterygii</taxon>
        <taxon>Neopterygii</taxon>
        <taxon>Teleostei</taxon>
        <taxon>Neoteleostei</taxon>
        <taxon>Acanthomorphata</taxon>
        <taxon>Anabantaria</taxon>
        <taxon>Anabantiformes</taxon>
        <taxon>Anabantoidei</taxon>
        <taxon>Anabantidae</taxon>
        <taxon>Anabas</taxon>
    </lineage>
</organism>
<dbReference type="ESTHER" id="anate-a0a3q1hkt8">
    <property type="family name" value="abh_upf0017"/>
</dbReference>
<dbReference type="PANTHER" id="PTHR10794:SF96">
    <property type="entry name" value="PROTEIN ABHD15-LIKE"/>
    <property type="match status" value="1"/>
</dbReference>
<evidence type="ECO:0000313" key="4">
    <source>
        <dbReference type="Proteomes" id="UP000265040"/>
    </source>
</evidence>
<protein>
    <recommendedName>
        <fullName evidence="5">Abhydrolase domain containing 15</fullName>
    </recommendedName>
</protein>
<dbReference type="Ensembl" id="ENSATET00000009592.2">
    <property type="protein sequence ID" value="ENSATEP00000009432.2"/>
    <property type="gene ID" value="ENSATEG00000006599.2"/>
</dbReference>
<evidence type="ECO:0000256" key="1">
    <source>
        <dbReference type="ARBA" id="ARBA00010884"/>
    </source>
</evidence>
<dbReference type="GO" id="GO:0034338">
    <property type="term" value="F:short-chain carboxylesterase activity"/>
    <property type="evidence" value="ECO:0007669"/>
    <property type="project" value="TreeGrafter"/>
</dbReference>
<dbReference type="AlphaFoldDB" id="A0A3Q1HKT8"/>
<evidence type="ECO:0000313" key="3">
    <source>
        <dbReference type="Ensembl" id="ENSATEP00000009432.2"/>
    </source>
</evidence>
<feature type="region of interest" description="Disordered" evidence="2">
    <location>
        <begin position="47"/>
        <end position="68"/>
    </location>
</feature>
<dbReference type="Proteomes" id="UP000265040">
    <property type="component" value="Chromosome 14"/>
</dbReference>
<keyword evidence="4" id="KW-1185">Reference proteome</keyword>
<dbReference type="Gene3D" id="3.40.50.1820">
    <property type="entry name" value="alpha/beta hydrolase"/>
    <property type="match status" value="1"/>
</dbReference>
<reference evidence="3" key="1">
    <citation type="submission" date="2021-04" db="EMBL/GenBank/DDBJ databases">
        <authorList>
            <consortium name="Wellcome Sanger Institute Data Sharing"/>
        </authorList>
    </citation>
    <scope>NUCLEOTIDE SEQUENCE [LARGE SCALE GENOMIC DNA]</scope>
</reference>
<evidence type="ECO:0008006" key="5">
    <source>
        <dbReference type="Google" id="ProtNLM"/>
    </source>
</evidence>
<comment type="similarity">
    <text evidence="1">Belongs to the AB hydrolase superfamily. AB hydrolase 4 family.</text>
</comment>
<proteinExistence type="inferred from homology"/>
<evidence type="ECO:0000256" key="2">
    <source>
        <dbReference type="SAM" id="MobiDB-lite"/>
    </source>
</evidence>
<dbReference type="InterPro" id="IPR029058">
    <property type="entry name" value="AB_hydrolase_fold"/>
</dbReference>
<dbReference type="InterPro" id="IPR050960">
    <property type="entry name" value="AB_hydrolase_4_sf"/>
</dbReference>
<accession>A0A3Q1HKT8</accession>
<reference evidence="3" key="2">
    <citation type="submission" date="2025-08" db="UniProtKB">
        <authorList>
            <consortium name="Ensembl"/>
        </authorList>
    </citation>
    <scope>IDENTIFICATION</scope>
</reference>
<dbReference type="GeneTree" id="ENSGT00950000182902"/>
<sequence>MLWLSLRWPTAQCWAKLAVRAAGWRLWVFICLVLVLPLERKNQERTELTKEAGSPGTDVLSGSEETSEEPKLICKPTALAKYLLQKCGSLARPRPAAWPRGDPHLQTLSNLLFGQVKDTLQFTRDHLLLKDGGIVALDWAKEQLSDGKALGCFTSTPPILLLIPQSWGGMTPHLKLLCHQALHQGFYVVVFHPRGTVGCQLTTTRLTEFGDPADLEQAVHYIHSRHPSSLLVAVSEGSGSGILLSYLGECGSSTYLTAAAAISPVLLGQRWFETAMPPIYRWGVLFRRKEAVLDVDRLPQRASRPLNSGLMDERGYPAQDWDRYWDRNEPLRDADEVAVPVLCICSRDDPLLPPASSLPLPLFQSNPYFLLVLTDKGGHCGFTVEGQEEMEGGTTRNEEVEEILHQLKVALYLNTSGKTIQRHKKKKPALYTQNTMGQRNIKITLLQMILYPVALFQQKIVITNKILHLSPKLCF</sequence>
<dbReference type="OrthoDB" id="247542at2759"/>
<dbReference type="PANTHER" id="PTHR10794">
    <property type="entry name" value="ABHYDROLASE DOMAIN-CONTAINING PROTEIN"/>
    <property type="match status" value="1"/>
</dbReference>
<dbReference type="InParanoid" id="A0A3Q1HKT8"/>